<keyword evidence="4" id="KW-0812">Transmembrane</keyword>
<evidence type="ECO:0000313" key="5">
    <source>
        <dbReference type="EMBL" id="AZR74913.1"/>
    </source>
</evidence>
<keyword evidence="4" id="KW-0472">Membrane</keyword>
<evidence type="ECO:0000256" key="4">
    <source>
        <dbReference type="SAM" id="Phobius"/>
    </source>
</evidence>
<dbReference type="KEGG" id="aft:BBF96_11575"/>
<feature type="coiled-coil region" evidence="3">
    <location>
        <begin position="61"/>
        <end position="92"/>
    </location>
</feature>
<evidence type="ECO:0000256" key="2">
    <source>
        <dbReference type="ARBA" id="ARBA00022729"/>
    </source>
</evidence>
<evidence type="ECO:0000256" key="3">
    <source>
        <dbReference type="SAM" id="Coils"/>
    </source>
</evidence>
<dbReference type="InterPro" id="IPR005632">
    <property type="entry name" value="Chaperone_Skp"/>
</dbReference>
<dbReference type="Pfam" id="PF03938">
    <property type="entry name" value="OmpH"/>
    <property type="match status" value="1"/>
</dbReference>
<evidence type="ECO:0000256" key="1">
    <source>
        <dbReference type="ARBA" id="ARBA00009091"/>
    </source>
</evidence>
<protein>
    <recommendedName>
        <fullName evidence="7">Molecular chaperone Skp</fullName>
    </recommendedName>
</protein>
<proteinExistence type="inferred from homology"/>
<name>A0A3Q9HTA7_9FIRM</name>
<dbReference type="EMBL" id="CP016379">
    <property type="protein sequence ID" value="AZR74913.1"/>
    <property type="molecule type" value="Genomic_DNA"/>
</dbReference>
<dbReference type="AlphaFoldDB" id="A0A3Q9HTA7"/>
<keyword evidence="2" id="KW-0732">Signal</keyword>
<dbReference type="SUPFAM" id="SSF111384">
    <property type="entry name" value="OmpH-like"/>
    <property type="match status" value="1"/>
</dbReference>
<dbReference type="GO" id="GO:0050821">
    <property type="term" value="P:protein stabilization"/>
    <property type="evidence" value="ECO:0007669"/>
    <property type="project" value="TreeGrafter"/>
</dbReference>
<accession>A0A3Q9HTA7</accession>
<dbReference type="Gene3D" id="3.30.910.20">
    <property type="entry name" value="Skp domain"/>
    <property type="match status" value="1"/>
</dbReference>
<dbReference type="Proteomes" id="UP000267250">
    <property type="component" value="Chromosome"/>
</dbReference>
<keyword evidence="6" id="KW-1185">Reference proteome</keyword>
<gene>
    <name evidence="5" type="ORF">BBF96_11575</name>
</gene>
<keyword evidence="4" id="KW-1133">Transmembrane helix</keyword>
<evidence type="ECO:0008006" key="7">
    <source>
        <dbReference type="Google" id="ProtNLM"/>
    </source>
</evidence>
<comment type="similarity">
    <text evidence="1">Belongs to the Skp family.</text>
</comment>
<dbReference type="SMART" id="SM00935">
    <property type="entry name" value="OmpH"/>
    <property type="match status" value="1"/>
</dbReference>
<feature type="transmembrane region" description="Helical" evidence="4">
    <location>
        <begin position="7"/>
        <end position="28"/>
    </location>
</feature>
<organism evidence="5 6">
    <name type="scientific">Anoxybacter fermentans</name>
    <dbReference type="NCBI Taxonomy" id="1323375"/>
    <lineage>
        <taxon>Bacteria</taxon>
        <taxon>Bacillati</taxon>
        <taxon>Bacillota</taxon>
        <taxon>Clostridia</taxon>
        <taxon>Halanaerobiales</taxon>
        <taxon>Anoxybacter</taxon>
    </lineage>
</organism>
<dbReference type="GO" id="GO:0051082">
    <property type="term" value="F:unfolded protein binding"/>
    <property type="evidence" value="ECO:0007669"/>
    <property type="project" value="InterPro"/>
</dbReference>
<reference evidence="5 6" key="1">
    <citation type="submission" date="2016-07" db="EMBL/GenBank/DDBJ databases">
        <title>Genome and transcriptome analysis of iron-reducing fermentative bacteria Anoxybacter fermentans.</title>
        <authorList>
            <person name="Zeng X."/>
            <person name="Shao Z."/>
        </authorList>
    </citation>
    <scope>NUCLEOTIDE SEQUENCE [LARGE SCALE GENOMIC DNA]</scope>
    <source>
        <strain evidence="5 6">DY22613</strain>
    </source>
</reference>
<dbReference type="RefSeq" id="WP_164731035.1">
    <property type="nucleotide sequence ID" value="NZ_CP016379.1"/>
</dbReference>
<keyword evidence="3" id="KW-0175">Coiled coil</keyword>
<evidence type="ECO:0000313" key="6">
    <source>
        <dbReference type="Proteomes" id="UP000267250"/>
    </source>
</evidence>
<dbReference type="PANTHER" id="PTHR35089">
    <property type="entry name" value="CHAPERONE PROTEIN SKP"/>
    <property type="match status" value="1"/>
</dbReference>
<dbReference type="InterPro" id="IPR024930">
    <property type="entry name" value="Skp_dom_sf"/>
</dbReference>
<dbReference type="PANTHER" id="PTHR35089:SF1">
    <property type="entry name" value="CHAPERONE PROTEIN SKP"/>
    <property type="match status" value="1"/>
</dbReference>
<sequence length="157" mass="17976">MKRKIKLALLIGFIVVISGLAIFLAGFGKIQAQTEKKPVSIIGYVDVMEVFESHPEKKAAEELLNQEVMELQARLEEEIKDMTQEERKATMEKYQDRLTQREQELIAHVIASIDEAIREVADEMGVKVVLDKKNVIYGGQDLTEQVKERILKKYSNQ</sequence>
<dbReference type="GO" id="GO:0005829">
    <property type="term" value="C:cytosol"/>
    <property type="evidence" value="ECO:0007669"/>
    <property type="project" value="TreeGrafter"/>
</dbReference>